<evidence type="ECO:0000256" key="2">
    <source>
        <dbReference type="ARBA" id="ARBA00001946"/>
    </source>
</evidence>
<evidence type="ECO:0000256" key="1">
    <source>
        <dbReference type="ARBA" id="ARBA00000077"/>
    </source>
</evidence>
<dbReference type="FunFam" id="3.30.420.10:FF:000167">
    <property type="entry name" value="Ribonuclease HII"/>
    <property type="match status" value="1"/>
</dbReference>
<dbReference type="GO" id="GO:0006298">
    <property type="term" value="P:mismatch repair"/>
    <property type="evidence" value="ECO:0007669"/>
    <property type="project" value="TreeGrafter"/>
</dbReference>
<keyword evidence="10 14" id="KW-0479">Metal-binding</keyword>
<dbReference type="GO" id="GO:0043137">
    <property type="term" value="P:DNA replication, removal of RNA primer"/>
    <property type="evidence" value="ECO:0007669"/>
    <property type="project" value="TreeGrafter"/>
</dbReference>
<organism evidence="18 19">
    <name type="scientific">Embleya hyalina</name>
    <dbReference type="NCBI Taxonomy" id="516124"/>
    <lineage>
        <taxon>Bacteria</taxon>
        <taxon>Bacillati</taxon>
        <taxon>Actinomycetota</taxon>
        <taxon>Actinomycetes</taxon>
        <taxon>Kitasatosporales</taxon>
        <taxon>Streptomycetaceae</taxon>
        <taxon>Embleya</taxon>
    </lineage>
</organism>
<dbReference type="GO" id="GO:0030145">
    <property type="term" value="F:manganese ion binding"/>
    <property type="evidence" value="ECO:0007669"/>
    <property type="project" value="UniProtKB-UniRule"/>
</dbReference>
<feature type="domain" description="RNase H type-2" evidence="17">
    <location>
        <begin position="82"/>
        <end position="275"/>
    </location>
</feature>
<dbReference type="InterPro" id="IPR024567">
    <property type="entry name" value="RNase_HII/HIII_dom"/>
</dbReference>
<dbReference type="InterPro" id="IPR001352">
    <property type="entry name" value="RNase_HII/HIII"/>
</dbReference>
<keyword evidence="13 14" id="KW-0464">Manganese</keyword>
<dbReference type="CDD" id="cd07182">
    <property type="entry name" value="RNase_HII_bacteria_HII_like"/>
    <property type="match status" value="1"/>
</dbReference>
<dbReference type="AlphaFoldDB" id="A0A401YYX6"/>
<sequence length="290" mass="30276">MGPKAAAETLAGRKVGAKKVAGKKAAAKKVAAKKVAGKTIAAKKVGGKKAAGKKVVGPRRGGGRIAAPTYDVERELIARGARVVAGVDEVGRGAWAGPVLVAAAITDLSVPPAGLTDSKLLTARRREELAAAVEPWVRAYAFGAAEPEEIDTLGMTAALRLAAVRALSALPIRPDTIVLDGKHDFLGVPWAVRCVIKGDQSCVGVAAASVLAKVRRDAMMAGLGEKYPEYGFAGNAGYPAPVHRAALAEFGPTPHHRMSWAYWDDLPAWRHLKRPRVEPAVDGQLGLDLG</sequence>
<evidence type="ECO:0000256" key="8">
    <source>
        <dbReference type="ARBA" id="ARBA00022490"/>
    </source>
</evidence>
<keyword evidence="19" id="KW-1185">Reference proteome</keyword>
<dbReference type="EMBL" id="BIFH01000035">
    <property type="protein sequence ID" value="GCD99793.1"/>
    <property type="molecule type" value="Genomic_DNA"/>
</dbReference>
<dbReference type="GO" id="GO:0005737">
    <property type="term" value="C:cytoplasm"/>
    <property type="evidence" value="ECO:0007669"/>
    <property type="project" value="UniProtKB-SubCell"/>
</dbReference>
<dbReference type="Proteomes" id="UP000286931">
    <property type="component" value="Unassembled WGS sequence"/>
</dbReference>
<keyword evidence="9 14" id="KW-0540">Nuclease</keyword>
<evidence type="ECO:0000256" key="12">
    <source>
        <dbReference type="ARBA" id="ARBA00022801"/>
    </source>
</evidence>
<feature type="binding site" evidence="14 15">
    <location>
        <position position="180"/>
    </location>
    <ligand>
        <name>a divalent metal cation</name>
        <dbReference type="ChEBI" id="CHEBI:60240"/>
    </ligand>
</feature>
<evidence type="ECO:0000256" key="6">
    <source>
        <dbReference type="ARBA" id="ARBA00012180"/>
    </source>
</evidence>
<dbReference type="InterPro" id="IPR022898">
    <property type="entry name" value="RNase_HII"/>
</dbReference>
<feature type="binding site" evidence="14 15">
    <location>
        <position position="88"/>
    </location>
    <ligand>
        <name>a divalent metal cation</name>
        <dbReference type="ChEBI" id="CHEBI:60240"/>
    </ligand>
</feature>
<dbReference type="InterPro" id="IPR036397">
    <property type="entry name" value="RNaseH_sf"/>
</dbReference>
<evidence type="ECO:0000259" key="17">
    <source>
        <dbReference type="PROSITE" id="PS51975"/>
    </source>
</evidence>
<dbReference type="Pfam" id="PF01351">
    <property type="entry name" value="RNase_HII"/>
    <property type="match status" value="1"/>
</dbReference>
<dbReference type="GO" id="GO:0003723">
    <property type="term" value="F:RNA binding"/>
    <property type="evidence" value="ECO:0007669"/>
    <property type="project" value="UniProtKB-UniRule"/>
</dbReference>
<dbReference type="PANTHER" id="PTHR10954:SF18">
    <property type="entry name" value="RIBONUCLEASE HII"/>
    <property type="match status" value="1"/>
</dbReference>
<evidence type="ECO:0000313" key="18">
    <source>
        <dbReference type="EMBL" id="GCD99793.1"/>
    </source>
</evidence>
<dbReference type="PANTHER" id="PTHR10954">
    <property type="entry name" value="RIBONUCLEASE H2 SUBUNIT A"/>
    <property type="match status" value="1"/>
</dbReference>
<comment type="caution">
    <text evidence="18">The sequence shown here is derived from an EMBL/GenBank/DDBJ whole genome shotgun (WGS) entry which is preliminary data.</text>
</comment>
<feature type="binding site" evidence="14 15">
    <location>
        <position position="89"/>
    </location>
    <ligand>
        <name>a divalent metal cation</name>
        <dbReference type="ChEBI" id="CHEBI:60240"/>
    </ligand>
</feature>
<gene>
    <name evidence="14 18" type="primary">rnhB</name>
    <name evidence="18" type="ORF">EHYA_07515</name>
</gene>
<comment type="function">
    <text evidence="3 14 16">Endonuclease that specifically degrades the RNA of RNA-DNA hybrids.</text>
</comment>
<protein>
    <recommendedName>
        <fullName evidence="7 14">Ribonuclease HII</fullName>
        <shortName evidence="14">RNase HII</shortName>
        <ecNumber evidence="6 14">3.1.26.4</ecNumber>
    </recommendedName>
</protein>
<evidence type="ECO:0000256" key="10">
    <source>
        <dbReference type="ARBA" id="ARBA00022723"/>
    </source>
</evidence>
<evidence type="ECO:0000256" key="11">
    <source>
        <dbReference type="ARBA" id="ARBA00022759"/>
    </source>
</evidence>
<evidence type="ECO:0000256" key="14">
    <source>
        <dbReference type="HAMAP-Rule" id="MF_00052"/>
    </source>
</evidence>
<evidence type="ECO:0000256" key="5">
    <source>
        <dbReference type="ARBA" id="ARBA00007383"/>
    </source>
</evidence>
<dbReference type="InterPro" id="IPR012337">
    <property type="entry name" value="RNaseH-like_sf"/>
</dbReference>
<proteinExistence type="inferred from homology"/>
<dbReference type="SUPFAM" id="SSF53098">
    <property type="entry name" value="Ribonuclease H-like"/>
    <property type="match status" value="1"/>
</dbReference>
<accession>A0A401YYX6</accession>
<comment type="cofactor">
    <cofactor evidence="2">
        <name>Mg(2+)</name>
        <dbReference type="ChEBI" id="CHEBI:18420"/>
    </cofactor>
</comment>
<keyword evidence="12 14" id="KW-0378">Hydrolase</keyword>
<evidence type="ECO:0000256" key="15">
    <source>
        <dbReference type="PROSITE-ProRule" id="PRU01319"/>
    </source>
</evidence>
<evidence type="ECO:0000313" key="19">
    <source>
        <dbReference type="Proteomes" id="UP000286931"/>
    </source>
</evidence>
<comment type="catalytic activity">
    <reaction evidence="1 14 15 16">
        <text>Endonucleolytic cleavage to 5'-phosphomonoester.</text>
        <dbReference type="EC" id="3.1.26.4"/>
    </reaction>
</comment>
<evidence type="ECO:0000256" key="7">
    <source>
        <dbReference type="ARBA" id="ARBA00019179"/>
    </source>
</evidence>
<evidence type="ECO:0000256" key="13">
    <source>
        <dbReference type="ARBA" id="ARBA00023211"/>
    </source>
</evidence>
<dbReference type="HAMAP" id="MF_00052_B">
    <property type="entry name" value="RNase_HII_B"/>
    <property type="match status" value="1"/>
</dbReference>
<comment type="subcellular location">
    <subcellularLocation>
        <location evidence="4 14">Cytoplasm</location>
    </subcellularLocation>
</comment>
<keyword evidence="8 14" id="KW-0963">Cytoplasm</keyword>
<evidence type="ECO:0000256" key="3">
    <source>
        <dbReference type="ARBA" id="ARBA00004065"/>
    </source>
</evidence>
<keyword evidence="11 14" id="KW-0255">Endonuclease</keyword>
<name>A0A401YYX6_9ACTN</name>
<evidence type="ECO:0000256" key="4">
    <source>
        <dbReference type="ARBA" id="ARBA00004496"/>
    </source>
</evidence>
<evidence type="ECO:0000256" key="16">
    <source>
        <dbReference type="RuleBase" id="RU003515"/>
    </source>
</evidence>
<dbReference type="EC" id="3.1.26.4" evidence="6 14"/>
<dbReference type="GO" id="GO:0004523">
    <property type="term" value="F:RNA-DNA hybrid ribonuclease activity"/>
    <property type="evidence" value="ECO:0007669"/>
    <property type="project" value="UniProtKB-UniRule"/>
</dbReference>
<dbReference type="GO" id="GO:0032299">
    <property type="term" value="C:ribonuclease H2 complex"/>
    <property type="evidence" value="ECO:0007669"/>
    <property type="project" value="TreeGrafter"/>
</dbReference>
<evidence type="ECO:0000256" key="9">
    <source>
        <dbReference type="ARBA" id="ARBA00022722"/>
    </source>
</evidence>
<reference evidence="18 19" key="1">
    <citation type="submission" date="2018-12" db="EMBL/GenBank/DDBJ databases">
        <title>Draft genome sequence of Embleya hyalina NBRC 13850T.</title>
        <authorList>
            <person name="Komaki H."/>
            <person name="Hosoyama A."/>
            <person name="Kimura A."/>
            <person name="Ichikawa N."/>
            <person name="Tamura T."/>
        </authorList>
    </citation>
    <scope>NUCLEOTIDE SEQUENCE [LARGE SCALE GENOMIC DNA]</scope>
    <source>
        <strain evidence="18 19">NBRC 13850</strain>
    </source>
</reference>
<dbReference type="NCBIfam" id="NF000595">
    <property type="entry name" value="PRK00015.1-3"/>
    <property type="match status" value="1"/>
</dbReference>
<comment type="cofactor">
    <cofactor evidence="14 15">
        <name>Mn(2+)</name>
        <dbReference type="ChEBI" id="CHEBI:29035"/>
    </cofactor>
    <cofactor evidence="14 15">
        <name>Mg(2+)</name>
        <dbReference type="ChEBI" id="CHEBI:18420"/>
    </cofactor>
    <text evidence="14 15">Manganese or magnesium. Binds 1 divalent metal ion per monomer in the absence of substrate. May bind a second metal ion after substrate binding.</text>
</comment>
<dbReference type="Gene3D" id="3.30.420.10">
    <property type="entry name" value="Ribonuclease H-like superfamily/Ribonuclease H"/>
    <property type="match status" value="1"/>
</dbReference>
<comment type="similarity">
    <text evidence="5 14 16">Belongs to the RNase HII family.</text>
</comment>
<dbReference type="PROSITE" id="PS51975">
    <property type="entry name" value="RNASE_H_2"/>
    <property type="match status" value="1"/>
</dbReference>